<name>A0A412G713_9FIRM</name>
<dbReference type="AlphaFoldDB" id="A0A412G713"/>
<accession>A0A412G713</accession>
<evidence type="ECO:0000256" key="1">
    <source>
        <dbReference type="SAM" id="Phobius"/>
    </source>
</evidence>
<gene>
    <name evidence="2" type="ORF">DWY25_01210</name>
</gene>
<dbReference type="Proteomes" id="UP000284178">
    <property type="component" value="Unassembled WGS sequence"/>
</dbReference>
<feature type="transmembrane region" description="Helical" evidence="1">
    <location>
        <begin position="80"/>
        <end position="99"/>
    </location>
</feature>
<sequence>MNQEKSSVTVKNSIPSPNDLTQAAVVRTQKASVKTSAMTQTLIEKSKALRTPSPAADKIGTTIGGIASVGLLVGGVTQLILGYSLTGIGTVTFGAVALLSNRYHYHKIKTRE</sequence>
<dbReference type="EMBL" id="QRUP01000001">
    <property type="protein sequence ID" value="RGR76942.1"/>
    <property type="molecule type" value="Genomic_DNA"/>
</dbReference>
<dbReference type="RefSeq" id="WP_117892690.1">
    <property type="nucleotide sequence ID" value="NZ_CABJCV010000001.1"/>
</dbReference>
<proteinExistence type="predicted"/>
<evidence type="ECO:0000313" key="2">
    <source>
        <dbReference type="EMBL" id="RGR76942.1"/>
    </source>
</evidence>
<dbReference type="GeneID" id="83014026"/>
<comment type="caution">
    <text evidence="2">The sequence shown here is derived from an EMBL/GenBank/DDBJ whole genome shotgun (WGS) entry which is preliminary data.</text>
</comment>
<organism evidence="2 3">
    <name type="scientific">Holdemania filiformis</name>
    <dbReference type="NCBI Taxonomy" id="61171"/>
    <lineage>
        <taxon>Bacteria</taxon>
        <taxon>Bacillati</taxon>
        <taxon>Bacillota</taxon>
        <taxon>Erysipelotrichia</taxon>
        <taxon>Erysipelotrichales</taxon>
        <taxon>Erysipelotrichaceae</taxon>
        <taxon>Holdemania</taxon>
    </lineage>
</organism>
<protein>
    <submittedName>
        <fullName evidence="2">Uncharacterized protein</fullName>
    </submittedName>
</protein>
<keyword evidence="1" id="KW-1133">Transmembrane helix</keyword>
<keyword evidence="1" id="KW-0472">Membrane</keyword>
<keyword evidence="3" id="KW-1185">Reference proteome</keyword>
<keyword evidence="1" id="KW-0812">Transmembrane</keyword>
<evidence type="ECO:0000313" key="3">
    <source>
        <dbReference type="Proteomes" id="UP000284178"/>
    </source>
</evidence>
<reference evidence="2 3" key="1">
    <citation type="submission" date="2018-08" db="EMBL/GenBank/DDBJ databases">
        <title>A genome reference for cultivated species of the human gut microbiota.</title>
        <authorList>
            <person name="Zou Y."/>
            <person name="Xue W."/>
            <person name="Luo G."/>
        </authorList>
    </citation>
    <scope>NUCLEOTIDE SEQUENCE [LARGE SCALE GENOMIC DNA]</scope>
    <source>
        <strain evidence="2 3">AF24-29</strain>
    </source>
</reference>